<dbReference type="GO" id="GO:0006508">
    <property type="term" value="P:proteolysis"/>
    <property type="evidence" value="ECO:0007669"/>
    <property type="project" value="UniProtKB-KW"/>
</dbReference>
<accession>A0A1A0HH81</accession>
<protein>
    <submittedName>
        <fullName evidence="9">I-AAA protease complex subunit Mgr1</fullName>
    </submittedName>
</protein>
<dbReference type="Pfam" id="PF08602">
    <property type="entry name" value="Mgr1"/>
    <property type="match status" value="1"/>
</dbReference>
<dbReference type="InterPro" id="IPR013911">
    <property type="entry name" value="i-AAA_Mgr1"/>
</dbReference>
<keyword evidence="7 8" id="KW-0472">Membrane</keyword>
<feature type="transmembrane region" description="Helical" evidence="8">
    <location>
        <begin position="64"/>
        <end position="83"/>
    </location>
</feature>
<sequence length="271" mass="30012">SLFPTNPSLGLFLFSPLVPAADNRPALALLTTVQLLLGLSWMTRRAPRAGESRARARAVAALRFLAGSVAVFLAAFEALRLAIPYDPWAEEARAWRHWAVRNGHGPSWWRGAIAFYTPMPVAEWKRKTTNWLSNLINALEADRAADAGAHDAGVLSSIPLGPRAVLKAGEADTYTEIYESLCAKNGLRAHALLAGALADVSELNKAARLDALLEDEGHVHLDADYSRPNIQLGTHTMDTDADFEMVWANFEPWDELFQETDFDVRMIPRWR</sequence>
<evidence type="ECO:0000313" key="9">
    <source>
        <dbReference type="EMBL" id="OBA23237.1"/>
    </source>
</evidence>
<evidence type="ECO:0000256" key="4">
    <source>
        <dbReference type="ARBA" id="ARBA00022792"/>
    </source>
</evidence>
<evidence type="ECO:0000256" key="3">
    <source>
        <dbReference type="ARBA" id="ARBA00022692"/>
    </source>
</evidence>
<dbReference type="Proteomes" id="UP000092555">
    <property type="component" value="Unassembled WGS sequence"/>
</dbReference>
<evidence type="ECO:0000256" key="2">
    <source>
        <dbReference type="ARBA" id="ARBA00009782"/>
    </source>
</evidence>
<comment type="subcellular location">
    <subcellularLocation>
        <location evidence="1">Mitochondrion inner membrane</location>
        <topology evidence="1">Multi-pass membrane protein</topology>
    </subcellularLocation>
</comment>
<feature type="transmembrane region" description="Helical" evidence="8">
    <location>
        <begin position="26"/>
        <end position="43"/>
    </location>
</feature>
<comment type="similarity">
    <text evidence="2">Belongs to the MGR1 family.</text>
</comment>
<keyword evidence="9" id="KW-0378">Hydrolase</keyword>
<dbReference type="GO" id="GO:0008233">
    <property type="term" value="F:peptidase activity"/>
    <property type="evidence" value="ECO:0007669"/>
    <property type="project" value="UniProtKB-KW"/>
</dbReference>
<keyword evidence="9" id="KW-0645">Protease</keyword>
<dbReference type="GO" id="GO:0005743">
    <property type="term" value="C:mitochondrial inner membrane"/>
    <property type="evidence" value="ECO:0007669"/>
    <property type="project" value="UniProtKB-SubCell"/>
</dbReference>
<reference evidence="9 10" key="1">
    <citation type="submission" date="2016-05" db="EMBL/GenBank/DDBJ databases">
        <title>Comparative genomics of biotechnologically important yeasts.</title>
        <authorList>
            <consortium name="DOE Joint Genome Institute"/>
            <person name="Riley R."/>
            <person name="Haridas S."/>
            <person name="Wolfe K.H."/>
            <person name="Lopes M.R."/>
            <person name="Hittinger C.T."/>
            <person name="Goker M."/>
            <person name="Salamov A."/>
            <person name="Wisecaver J."/>
            <person name="Long T.M."/>
            <person name="Aerts A.L."/>
            <person name="Barry K."/>
            <person name="Choi C."/>
            <person name="Clum A."/>
            <person name="Coughlan A.Y."/>
            <person name="Deshpande S."/>
            <person name="Douglass A.P."/>
            <person name="Hanson S.J."/>
            <person name="Klenk H.-P."/>
            <person name="LaButti K."/>
            <person name="Lapidus A."/>
            <person name="Lindquist E."/>
            <person name="Lipzen A."/>
            <person name="Meier-kolthoff J.P."/>
            <person name="Ohm R.A."/>
            <person name="Otillar R.P."/>
            <person name="Pangilinan J."/>
            <person name="Peng Y."/>
            <person name="Rokas A."/>
            <person name="Rosa C.A."/>
            <person name="Scheuner C."/>
            <person name="Sibirny A.A."/>
            <person name="Slot J.C."/>
            <person name="Stielow J.B."/>
            <person name="Sun H."/>
            <person name="Kurtzman C.P."/>
            <person name="Blackwell M."/>
            <person name="Grigoriev I.V."/>
            <person name="Jeffries T.W."/>
        </authorList>
    </citation>
    <scope>NUCLEOTIDE SEQUENCE [LARGE SCALE GENOMIC DNA]</scope>
    <source>
        <strain evidence="9 10">NRRL YB-4993</strain>
    </source>
</reference>
<keyword evidence="4" id="KW-0999">Mitochondrion inner membrane</keyword>
<keyword evidence="6" id="KW-0496">Mitochondrion</keyword>
<dbReference type="STRING" id="869754.A0A1A0HH81"/>
<dbReference type="RefSeq" id="XP_018713718.1">
    <property type="nucleotide sequence ID" value="XM_018854944.1"/>
</dbReference>
<name>A0A1A0HH81_9ASCO</name>
<feature type="non-terminal residue" evidence="9">
    <location>
        <position position="271"/>
    </location>
</feature>
<evidence type="ECO:0000256" key="5">
    <source>
        <dbReference type="ARBA" id="ARBA00022989"/>
    </source>
</evidence>
<dbReference type="AlphaFoldDB" id="A0A1A0HH81"/>
<feature type="non-terminal residue" evidence="9">
    <location>
        <position position="1"/>
    </location>
</feature>
<organism evidence="9 10">
    <name type="scientific">Metschnikowia bicuspidata var. bicuspidata NRRL YB-4993</name>
    <dbReference type="NCBI Taxonomy" id="869754"/>
    <lineage>
        <taxon>Eukaryota</taxon>
        <taxon>Fungi</taxon>
        <taxon>Dikarya</taxon>
        <taxon>Ascomycota</taxon>
        <taxon>Saccharomycotina</taxon>
        <taxon>Pichiomycetes</taxon>
        <taxon>Metschnikowiaceae</taxon>
        <taxon>Metschnikowia</taxon>
    </lineage>
</organism>
<dbReference type="GeneID" id="30027920"/>
<evidence type="ECO:0000256" key="7">
    <source>
        <dbReference type="ARBA" id="ARBA00023136"/>
    </source>
</evidence>
<keyword evidence="3 8" id="KW-0812">Transmembrane</keyword>
<dbReference type="EMBL" id="LXTC01000001">
    <property type="protein sequence ID" value="OBA23237.1"/>
    <property type="molecule type" value="Genomic_DNA"/>
</dbReference>
<keyword evidence="5 8" id="KW-1133">Transmembrane helix</keyword>
<comment type="caution">
    <text evidence="9">The sequence shown here is derived from an EMBL/GenBank/DDBJ whole genome shotgun (WGS) entry which is preliminary data.</text>
</comment>
<evidence type="ECO:0000256" key="1">
    <source>
        <dbReference type="ARBA" id="ARBA00004448"/>
    </source>
</evidence>
<dbReference type="OrthoDB" id="4087899at2759"/>
<proteinExistence type="inferred from homology"/>
<evidence type="ECO:0000256" key="8">
    <source>
        <dbReference type="SAM" id="Phobius"/>
    </source>
</evidence>
<keyword evidence="10" id="KW-1185">Reference proteome</keyword>
<gene>
    <name evidence="9" type="ORF">METBIDRAFT_20204</name>
</gene>
<evidence type="ECO:0000313" key="10">
    <source>
        <dbReference type="Proteomes" id="UP000092555"/>
    </source>
</evidence>
<evidence type="ECO:0000256" key="6">
    <source>
        <dbReference type="ARBA" id="ARBA00023128"/>
    </source>
</evidence>